<name>A0A1H4QWL6_9ACTN</name>
<keyword evidence="3" id="KW-1185">Reference proteome</keyword>
<protein>
    <submittedName>
        <fullName evidence="2">Protein N-acetyltransferase, RimJ/RimL family</fullName>
    </submittedName>
</protein>
<evidence type="ECO:0000259" key="1">
    <source>
        <dbReference type="PROSITE" id="PS51186"/>
    </source>
</evidence>
<organism evidence="2 3">
    <name type="scientific">Nocardioides exalbidus</name>
    <dbReference type="NCBI Taxonomy" id="402596"/>
    <lineage>
        <taxon>Bacteria</taxon>
        <taxon>Bacillati</taxon>
        <taxon>Actinomycetota</taxon>
        <taxon>Actinomycetes</taxon>
        <taxon>Propionibacteriales</taxon>
        <taxon>Nocardioidaceae</taxon>
        <taxon>Nocardioides</taxon>
    </lineage>
</organism>
<dbReference type="InterPro" id="IPR000182">
    <property type="entry name" value="GNAT_dom"/>
</dbReference>
<proteinExistence type="predicted"/>
<dbReference type="Pfam" id="PF13302">
    <property type="entry name" value="Acetyltransf_3"/>
    <property type="match status" value="1"/>
</dbReference>
<keyword evidence="2" id="KW-0808">Transferase</keyword>
<dbReference type="AlphaFoldDB" id="A0A1H4QWL6"/>
<dbReference type="SUPFAM" id="SSF55729">
    <property type="entry name" value="Acyl-CoA N-acyltransferases (Nat)"/>
    <property type="match status" value="1"/>
</dbReference>
<dbReference type="InterPro" id="IPR051531">
    <property type="entry name" value="N-acetyltransferase"/>
</dbReference>
<reference evidence="3" key="1">
    <citation type="submission" date="2016-10" db="EMBL/GenBank/DDBJ databases">
        <authorList>
            <person name="Varghese N."/>
            <person name="Submissions S."/>
        </authorList>
    </citation>
    <scope>NUCLEOTIDE SEQUENCE [LARGE SCALE GENOMIC DNA]</scope>
    <source>
        <strain evidence="3">DSM 22017</strain>
    </source>
</reference>
<feature type="domain" description="N-acetyltransferase" evidence="1">
    <location>
        <begin position="9"/>
        <end position="165"/>
    </location>
</feature>
<dbReference type="Gene3D" id="3.40.630.30">
    <property type="match status" value="1"/>
</dbReference>
<dbReference type="RefSeq" id="WP_090968915.1">
    <property type="nucleotide sequence ID" value="NZ_FNRT01000002.1"/>
</dbReference>
<dbReference type="InterPro" id="IPR016181">
    <property type="entry name" value="Acyl_CoA_acyltransferase"/>
</dbReference>
<accession>A0A1H4QWL6</accession>
<dbReference type="PROSITE" id="PS51186">
    <property type="entry name" value="GNAT"/>
    <property type="match status" value="1"/>
</dbReference>
<dbReference type="Proteomes" id="UP000198742">
    <property type="component" value="Unassembled WGS sequence"/>
</dbReference>
<evidence type="ECO:0000313" key="3">
    <source>
        <dbReference type="Proteomes" id="UP000198742"/>
    </source>
</evidence>
<evidence type="ECO:0000313" key="2">
    <source>
        <dbReference type="EMBL" id="SEC24069.1"/>
    </source>
</evidence>
<sequence>MLPLTTDRLVVRPFATTDLDDFLAYQSHPAVRRHLHGQPHTDEAAAAYLAAQGGLDDDQRDAWHDWAVEHRGLGRVIGNIGVYLPAASPTEGDLGFQFSPDFHGQGLASEAARALVEALRSHWGLTRITASCDEANVASARLLLALGFAELPEAPAGQRSFELLP</sequence>
<dbReference type="STRING" id="402596.SAMN04489844_1936"/>
<dbReference type="PANTHER" id="PTHR43792:SF1">
    <property type="entry name" value="N-ACETYLTRANSFERASE DOMAIN-CONTAINING PROTEIN"/>
    <property type="match status" value="1"/>
</dbReference>
<dbReference type="PANTHER" id="PTHR43792">
    <property type="entry name" value="GNAT FAMILY, PUTATIVE (AFU_ORTHOLOGUE AFUA_3G00765)-RELATED-RELATED"/>
    <property type="match status" value="1"/>
</dbReference>
<dbReference type="OrthoDB" id="9132139at2"/>
<dbReference type="EMBL" id="FNRT01000002">
    <property type="protein sequence ID" value="SEC24069.1"/>
    <property type="molecule type" value="Genomic_DNA"/>
</dbReference>
<dbReference type="GO" id="GO:0016747">
    <property type="term" value="F:acyltransferase activity, transferring groups other than amino-acyl groups"/>
    <property type="evidence" value="ECO:0007669"/>
    <property type="project" value="InterPro"/>
</dbReference>
<gene>
    <name evidence="2" type="ORF">SAMN04489844_1936</name>
</gene>